<name>A0A085WFS3_9BACT</name>
<dbReference type="PROSITE" id="PS50975">
    <property type="entry name" value="ATP_GRASP"/>
    <property type="match status" value="1"/>
</dbReference>
<dbReference type="Pfam" id="PF00856">
    <property type="entry name" value="SET"/>
    <property type="match status" value="1"/>
</dbReference>
<dbReference type="InterPro" id="IPR011095">
    <property type="entry name" value="Dala_Dala_lig_C"/>
</dbReference>
<dbReference type="PANTHER" id="PTHR23132">
    <property type="entry name" value="D-ALANINE--D-ALANINE LIGASE"/>
    <property type="match status" value="1"/>
</dbReference>
<accession>A0A085WFS3</accession>
<feature type="domain" description="ATP-grasp" evidence="8">
    <location>
        <begin position="100"/>
        <end position="313"/>
    </location>
</feature>
<dbReference type="PROSITE" id="PS50868">
    <property type="entry name" value="POST_SET"/>
    <property type="match status" value="1"/>
</dbReference>
<dbReference type="SUPFAM" id="SSF82199">
    <property type="entry name" value="SET domain"/>
    <property type="match status" value="1"/>
</dbReference>
<dbReference type="InterPro" id="IPR001214">
    <property type="entry name" value="SET_dom"/>
</dbReference>
<keyword evidence="5" id="KW-0067">ATP-binding</keyword>
<dbReference type="AlphaFoldDB" id="A0A085WFS3"/>
<evidence type="ECO:0000256" key="1">
    <source>
        <dbReference type="ARBA" id="ARBA00010871"/>
    </source>
</evidence>
<sequence length="484" mass="54475">MLFPSYEQSSSPFKGFDPVQDPSRLMPEQDWERSPIHKATAVQTVRKLAQRGFDVFINMCDAAWDEDLPGLEVVIELERLGVAYTGPTPEFYEPTRQWLKGVCHRIGVDTPRYAFAGQRAEAERAAKALRFPLIVKHPNGYGSIGLTQGSRVETREALLDRAEHMVSQYGAALIEEFVEGPEFTVLVAEPGIGELLPRVYIPMEIRFPEGETFKHFDLKWSDYEQMGMRRVADPVLEGRLRQLAQRVFTATKAVGYARLDVRMGPDGRLFLLDVNPSCGVFYPPGEFGSADLILSQDPAGQRGFLEHIIACALRRQAARRPRFRTEYGQPGGYGLVAAMNLAAGERILVGEERAHVLASRQHLEKTWADWQRAMLPQWAYPVSEGVFAVGGEAPQEWSLLNHSCDPNAWNEGLDCVARRPIQEGEPITIDYATLYGPGMAEFRCECGSPRCRGVIRGADHLEPWIEERYGDHVSPYVRQARARR</sequence>
<keyword evidence="4" id="KW-0949">S-adenosyl-L-methionine</keyword>
<dbReference type="SUPFAM" id="SSF56059">
    <property type="entry name" value="Glutathione synthetase ATP-binding domain-like"/>
    <property type="match status" value="1"/>
</dbReference>
<keyword evidence="3" id="KW-0808">Transferase</keyword>
<comment type="similarity">
    <text evidence="1">Belongs to the D-alanine--D-alanine ligase family.</text>
</comment>
<proteinExistence type="inferred from homology"/>
<dbReference type="GO" id="GO:0016740">
    <property type="term" value="F:transferase activity"/>
    <property type="evidence" value="ECO:0007669"/>
    <property type="project" value="UniProtKB-KW"/>
</dbReference>
<keyword evidence="2 9" id="KW-0436">Ligase</keyword>
<evidence type="ECO:0000256" key="5">
    <source>
        <dbReference type="PROSITE-ProRule" id="PRU00409"/>
    </source>
</evidence>
<keyword evidence="10" id="KW-1185">Reference proteome</keyword>
<feature type="compositionally biased region" description="Polar residues" evidence="6">
    <location>
        <begin position="1"/>
        <end position="12"/>
    </location>
</feature>
<evidence type="ECO:0000256" key="4">
    <source>
        <dbReference type="ARBA" id="ARBA00022691"/>
    </source>
</evidence>
<organism evidence="9 10">
    <name type="scientific">Hyalangium minutum</name>
    <dbReference type="NCBI Taxonomy" id="394096"/>
    <lineage>
        <taxon>Bacteria</taxon>
        <taxon>Pseudomonadati</taxon>
        <taxon>Myxococcota</taxon>
        <taxon>Myxococcia</taxon>
        <taxon>Myxococcales</taxon>
        <taxon>Cystobacterineae</taxon>
        <taxon>Archangiaceae</taxon>
        <taxon>Hyalangium</taxon>
    </lineage>
</organism>
<dbReference type="Gene3D" id="3.30.470.20">
    <property type="entry name" value="ATP-grasp fold, B domain"/>
    <property type="match status" value="1"/>
</dbReference>
<comment type="caution">
    <text evidence="9">The sequence shown here is derived from an EMBL/GenBank/DDBJ whole genome shotgun (WGS) entry which is preliminary data.</text>
</comment>
<evidence type="ECO:0000313" key="9">
    <source>
        <dbReference type="EMBL" id="KFE66536.1"/>
    </source>
</evidence>
<dbReference type="CDD" id="cd20071">
    <property type="entry name" value="SET_SMYD"/>
    <property type="match status" value="1"/>
</dbReference>
<keyword evidence="5" id="KW-0547">Nucleotide-binding</keyword>
<dbReference type="GO" id="GO:0046872">
    <property type="term" value="F:metal ion binding"/>
    <property type="evidence" value="ECO:0007669"/>
    <property type="project" value="InterPro"/>
</dbReference>
<dbReference type="GO" id="GO:0005524">
    <property type="term" value="F:ATP binding"/>
    <property type="evidence" value="ECO:0007669"/>
    <property type="project" value="UniProtKB-UniRule"/>
</dbReference>
<reference evidence="9 10" key="1">
    <citation type="submission" date="2014-04" db="EMBL/GenBank/DDBJ databases">
        <title>Genome assembly of Hyalangium minutum DSM 14724.</title>
        <authorList>
            <person name="Sharma G."/>
            <person name="Subramanian S."/>
        </authorList>
    </citation>
    <scope>NUCLEOTIDE SEQUENCE [LARGE SCALE GENOMIC DNA]</scope>
    <source>
        <strain evidence="9 10">DSM 14724</strain>
    </source>
</reference>
<dbReference type="SMART" id="SM00317">
    <property type="entry name" value="SET"/>
    <property type="match status" value="1"/>
</dbReference>
<evidence type="ECO:0000256" key="3">
    <source>
        <dbReference type="ARBA" id="ARBA00022679"/>
    </source>
</evidence>
<dbReference type="InterPro" id="IPR011761">
    <property type="entry name" value="ATP-grasp"/>
</dbReference>
<protein>
    <submittedName>
        <fullName evidence="9">D-alanine--D-alanine ligase</fullName>
    </submittedName>
</protein>
<dbReference type="EMBL" id="JMCB01000010">
    <property type="protein sequence ID" value="KFE66536.1"/>
    <property type="molecule type" value="Genomic_DNA"/>
</dbReference>
<evidence type="ECO:0000259" key="7">
    <source>
        <dbReference type="PROSITE" id="PS50868"/>
    </source>
</evidence>
<gene>
    <name evidence="9" type="ORF">DB31_1009</name>
</gene>
<dbReference type="STRING" id="394096.DB31_1009"/>
<dbReference type="PANTHER" id="PTHR23132:SF23">
    <property type="entry name" value="D-ALANINE--D-ALANINE LIGASE B"/>
    <property type="match status" value="1"/>
</dbReference>
<dbReference type="InterPro" id="IPR003616">
    <property type="entry name" value="Post-SET_dom"/>
</dbReference>
<dbReference type="InterPro" id="IPR046341">
    <property type="entry name" value="SET_dom_sf"/>
</dbReference>
<dbReference type="GO" id="GO:0008716">
    <property type="term" value="F:D-alanine-D-alanine ligase activity"/>
    <property type="evidence" value="ECO:0007669"/>
    <property type="project" value="InterPro"/>
</dbReference>
<dbReference type="Proteomes" id="UP000028725">
    <property type="component" value="Unassembled WGS sequence"/>
</dbReference>
<evidence type="ECO:0000259" key="8">
    <source>
        <dbReference type="PROSITE" id="PS50975"/>
    </source>
</evidence>
<evidence type="ECO:0000256" key="2">
    <source>
        <dbReference type="ARBA" id="ARBA00022598"/>
    </source>
</evidence>
<evidence type="ECO:0000313" key="10">
    <source>
        <dbReference type="Proteomes" id="UP000028725"/>
    </source>
</evidence>
<evidence type="ECO:0000256" key="6">
    <source>
        <dbReference type="SAM" id="MobiDB-lite"/>
    </source>
</evidence>
<dbReference type="Pfam" id="PF07478">
    <property type="entry name" value="Dala_Dala_lig_C"/>
    <property type="match status" value="1"/>
</dbReference>
<dbReference type="Gene3D" id="2.170.270.10">
    <property type="entry name" value="SET domain"/>
    <property type="match status" value="1"/>
</dbReference>
<dbReference type="PATRIC" id="fig|394096.3.peg.5355"/>
<feature type="region of interest" description="Disordered" evidence="6">
    <location>
        <begin position="1"/>
        <end position="29"/>
    </location>
</feature>
<feature type="domain" description="Post-SET" evidence="7">
    <location>
        <begin position="440"/>
        <end position="456"/>
    </location>
</feature>